<proteinExistence type="predicted"/>
<dbReference type="OrthoDB" id="5076485at2759"/>
<keyword evidence="2" id="KW-0732">Signal</keyword>
<comment type="caution">
    <text evidence="3">The sequence shown here is derived from an EMBL/GenBank/DDBJ whole genome shotgun (WGS) entry which is preliminary data.</text>
</comment>
<evidence type="ECO:0000256" key="2">
    <source>
        <dbReference type="SAM" id="SignalP"/>
    </source>
</evidence>
<organism evidence="3 4">
    <name type="scientific">Clohesyomyces aquaticus</name>
    <dbReference type="NCBI Taxonomy" id="1231657"/>
    <lineage>
        <taxon>Eukaryota</taxon>
        <taxon>Fungi</taxon>
        <taxon>Dikarya</taxon>
        <taxon>Ascomycota</taxon>
        <taxon>Pezizomycotina</taxon>
        <taxon>Dothideomycetes</taxon>
        <taxon>Pleosporomycetidae</taxon>
        <taxon>Pleosporales</taxon>
        <taxon>Lindgomycetaceae</taxon>
        <taxon>Clohesyomyces</taxon>
    </lineage>
</organism>
<feature type="compositionally biased region" description="Low complexity" evidence="1">
    <location>
        <begin position="246"/>
        <end position="269"/>
    </location>
</feature>
<protein>
    <submittedName>
        <fullName evidence="3">Uncharacterized protein</fullName>
    </submittedName>
</protein>
<gene>
    <name evidence="3" type="ORF">BCR34DRAFT_601817</name>
</gene>
<dbReference type="AlphaFoldDB" id="A0A1Y1ZKL0"/>
<evidence type="ECO:0000313" key="4">
    <source>
        <dbReference type="Proteomes" id="UP000193144"/>
    </source>
</evidence>
<feature type="chain" id="PRO_5012756473" evidence="2">
    <location>
        <begin position="18"/>
        <end position="291"/>
    </location>
</feature>
<feature type="region of interest" description="Disordered" evidence="1">
    <location>
        <begin position="213"/>
        <end position="270"/>
    </location>
</feature>
<keyword evidence="4" id="KW-1185">Reference proteome</keyword>
<name>A0A1Y1ZKL0_9PLEO</name>
<reference evidence="3 4" key="1">
    <citation type="submission" date="2016-07" db="EMBL/GenBank/DDBJ databases">
        <title>Pervasive Adenine N6-methylation of Active Genes in Fungi.</title>
        <authorList>
            <consortium name="DOE Joint Genome Institute"/>
            <person name="Mondo S.J."/>
            <person name="Dannebaum R.O."/>
            <person name="Kuo R.C."/>
            <person name="Labutti K."/>
            <person name="Haridas S."/>
            <person name="Kuo A."/>
            <person name="Salamov A."/>
            <person name="Ahrendt S.R."/>
            <person name="Lipzen A."/>
            <person name="Sullivan W."/>
            <person name="Andreopoulos W.B."/>
            <person name="Clum A."/>
            <person name="Lindquist E."/>
            <person name="Daum C."/>
            <person name="Ramamoorthy G.K."/>
            <person name="Gryganskyi A."/>
            <person name="Culley D."/>
            <person name="Magnuson J.K."/>
            <person name="James T.Y."/>
            <person name="O'Malley M.A."/>
            <person name="Stajich J.E."/>
            <person name="Spatafora J.W."/>
            <person name="Visel A."/>
            <person name="Grigoriev I.V."/>
        </authorList>
    </citation>
    <scope>NUCLEOTIDE SEQUENCE [LARGE SCALE GENOMIC DNA]</scope>
    <source>
        <strain evidence="3 4">CBS 115471</strain>
    </source>
</reference>
<feature type="compositionally biased region" description="Polar residues" evidence="1">
    <location>
        <begin position="213"/>
        <end position="245"/>
    </location>
</feature>
<feature type="signal peptide" evidence="2">
    <location>
        <begin position="1"/>
        <end position="17"/>
    </location>
</feature>
<evidence type="ECO:0000256" key="1">
    <source>
        <dbReference type="SAM" id="MobiDB-lite"/>
    </source>
</evidence>
<evidence type="ECO:0000313" key="3">
    <source>
        <dbReference type="EMBL" id="ORY10800.1"/>
    </source>
</evidence>
<dbReference type="Proteomes" id="UP000193144">
    <property type="component" value="Unassembled WGS sequence"/>
</dbReference>
<dbReference type="EMBL" id="MCFA01000068">
    <property type="protein sequence ID" value="ORY10800.1"/>
    <property type="molecule type" value="Genomic_DNA"/>
</dbReference>
<sequence>MRFLAVFLAALLQLSVAFDDQSVYIHVPTEVTAGTPFQAKLDVEVHNGGTQWSNAFRVYLAASAINKTNPLFFHTDCYLLHEQPLCDESISVADSYVLFKNTSFTVTIPANIGPSGNHYVLKAQILQTDGSYYGTNLESSIFSLSGGTGEWADYQLQGYTLWGDDGIACAGYACARNCSAGHLQSPLIGNPANTTNQVENCINSCSSVSVDFENSTRGGQPTTDLTTPTACPVASNASPTARITGSETSPTATRTRSAAAAGGTSDASPLRTSRSLSYIGFSALAIYLSTT</sequence>
<accession>A0A1Y1ZKL0</accession>